<comment type="caution">
    <text evidence="7">The sequence shown here is derived from an EMBL/GenBank/DDBJ whole genome shotgun (WGS) entry which is preliminary data.</text>
</comment>
<dbReference type="Pfam" id="PF02812">
    <property type="entry name" value="ELFV_dehydrog_N"/>
    <property type="match status" value="1"/>
</dbReference>
<dbReference type="SUPFAM" id="SSF53223">
    <property type="entry name" value="Aminoacid dehydrogenase-like, N-terminal domain"/>
    <property type="match status" value="1"/>
</dbReference>
<dbReference type="Gene3D" id="3.40.50.10860">
    <property type="entry name" value="Leucine Dehydrogenase, chain A, domain 1"/>
    <property type="match status" value="1"/>
</dbReference>
<name>A0A8J7FDQ9_9GAMM</name>
<dbReference type="CDD" id="cd01075">
    <property type="entry name" value="NAD_bind_Leu_Phe_Val_DH"/>
    <property type="match status" value="1"/>
</dbReference>
<dbReference type="EMBL" id="JADEYS010000023">
    <property type="protein sequence ID" value="MBE9399197.1"/>
    <property type="molecule type" value="Genomic_DNA"/>
</dbReference>
<proteinExistence type="inferred from homology"/>
<dbReference type="AlphaFoldDB" id="A0A8J7FDQ9"/>
<keyword evidence="2" id="KW-0560">Oxidoreductase</keyword>
<evidence type="ECO:0000256" key="4">
    <source>
        <dbReference type="PIRSR" id="PIRSR000188-1"/>
    </source>
</evidence>
<dbReference type="SUPFAM" id="SSF51735">
    <property type="entry name" value="NAD(P)-binding Rossmann-fold domains"/>
    <property type="match status" value="1"/>
</dbReference>
<feature type="domain" description="Glutamate/phenylalanine/leucine/valine/L-tryptophan dehydrogenase C-terminal" evidence="6">
    <location>
        <begin position="138"/>
        <end position="345"/>
    </location>
</feature>
<dbReference type="GO" id="GO:0000166">
    <property type="term" value="F:nucleotide binding"/>
    <property type="evidence" value="ECO:0007669"/>
    <property type="project" value="UniProtKB-KW"/>
</dbReference>
<keyword evidence="8" id="KW-1185">Reference proteome</keyword>
<organism evidence="7 8">
    <name type="scientific">Pontibacterium sinense</name>
    <dbReference type="NCBI Taxonomy" id="2781979"/>
    <lineage>
        <taxon>Bacteria</taxon>
        <taxon>Pseudomonadati</taxon>
        <taxon>Pseudomonadota</taxon>
        <taxon>Gammaproteobacteria</taxon>
        <taxon>Oceanospirillales</taxon>
        <taxon>Oceanospirillaceae</taxon>
        <taxon>Pontibacterium</taxon>
    </lineage>
</organism>
<evidence type="ECO:0000256" key="2">
    <source>
        <dbReference type="ARBA" id="ARBA00023002"/>
    </source>
</evidence>
<dbReference type="GO" id="GO:0016639">
    <property type="term" value="F:oxidoreductase activity, acting on the CH-NH2 group of donors, NAD or NADP as acceptor"/>
    <property type="evidence" value="ECO:0007669"/>
    <property type="project" value="InterPro"/>
</dbReference>
<evidence type="ECO:0000256" key="1">
    <source>
        <dbReference type="ARBA" id="ARBA00006382"/>
    </source>
</evidence>
<dbReference type="InterPro" id="IPR006096">
    <property type="entry name" value="Glu/Leu/Phe/Val/Trp_DH_C"/>
</dbReference>
<dbReference type="InterPro" id="IPR036291">
    <property type="entry name" value="NAD(P)-bd_dom_sf"/>
</dbReference>
<protein>
    <submittedName>
        <fullName evidence="7">Amino acid dehydrogenase</fullName>
    </submittedName>
</protein>
<dbReference type="PANTHER" id="PTHR42722:SF1">
    <property type="entry name" value="VALINE DEHYDROGENASE"/>
    <property type="match status" value="1"/>
</dbReference>
<dbReference type="GO" id="GO:0006520">
    <property type="term" value="P:amino acid metabolic process"/>
    <property type="evidence" value="ECO:0007669"/>
    <property type="project" value="InterPro"/>
</dbReference>
<evidence type="ECO:0000313" key="8">
    <source>
        <dbReference type="Proteomes" id="UP000640333"/>
    </source>
</evidence>
<dbReference type="RefSeq" id="WP_193954894.1">
    <property type="nucleotide sequence ID" value="NZ_JADEYS010000023.1"/>
</dbReference>
<dbReference type="PANTHER" id="PTHR42722">
    <property type="entry name" value="LEUCINE DEHYDROGENASE"/>
    <property type="match status" value="1"/>
</dbReference>
<dbReference type="Gene3D" id="3.40.50.720">
    <property type="entry name" value="NAD(P)-binding Rossmann-like Domain"/>
    <property type="match status" value="1"/>
</dbReference>
<reference evidence="7" key="1">
    <citation type="submission" date="2020-10" db="EMBL/GenBank/DDBJ databases">
        <title>Bacterium isolated from coastal waters sediment.</title>
        <authorList>
            <person name="Chen R.-J."/>
            <person name="Lu D.-C."/>
            <person name="Zhu K.-L."/>
            <person name="Du Z.-J."/>
        </authorList>
    </citation>
    <scope>NUCLEOTIDE SEQUENCE</scope>
    <source>
        <strain evidence="7">N1Y112</strain>
    </source>
</reference>
<dbReference type="InterPro" id="IPR016211">
    <property type="entry name" value="Glu/Phe/Leu/Val/Trp_DH_bac/arc"/>
</dbReference>
<evidence type="ECO:0000259" key="6">
    <source>
        <dbReference type="SMART" id="SM00839"/>
    </source>
</evidence>
<keyword evidence="5" id="KW-0547">Nucleotide-binding</keyword>
<evidence type="ECO:0000313" key="7">
    <source>
        <dbReference type="EMBL" id="MBE9399197.1"/>
    </source>
</evidence>
<dbReference type="InterPro" id="IPR046346">
    <property type="entry name" value="Aminoacid_DH-like_N_sf"/>
</dbReference>
<dbReference type="Proteomes" id="UP000640333">
    <property type="component" value="Unassembled WGS sequence"/>
</dbReference>
<dbReference type="InterPro" id="IPR006097">
    <property type="entry name" value="Glu/Leu/Phe/Val/Trp_DH_dimer"/>
</dbReference>
<comment type="similarity">
    <text evidence="1">Belongs to the Glu/Leu/Phe/Val dehydrogenases family.</text>
</comment>
<dbReference type="Pfam" id="PF00208">
    <property type="entry name" value="ELFV_dehydrog"/>
    <property type="match status" value="2"/>
</dbReference>
<feature type="active site" description="Proton donor/acceptor" evidence="4">
    <location>
        <position position="78"/>
    </location>
</feature>
<dbReference type="SMART" id="SM00839">
    <property type="entry name" value="ELFV_dehydrog"/>
    <property type="match status" value="1"/>
</dbReference>
<dbReference type="PIRSF" id="PIRSF000188">
    <property type="entry name" value="Phe_leu_dh"/>
    <property type="match status" value="1"/>
</dbReference>
<evidence type="ECO:0000256" key="5">
    <source>
        <dbReference type="PIRSR" id="PIRSR000188-2"/>
    </source>
</evidence>
<evidence type="ECO:0000256" key="3">
    <source>
        <dbReference type="ARBA" id="ARBA00023027"/>
    </source>
</evidence>
<feature type="binding site" evidence="5">
    <location>
        <begin position="174"/>
        <end position="179"/>
    </location>
    <ligand>
        <name>NAD(+)</name>
        <dbReference type="ChEBI" id="CHEBI:57540"/>
    </ligand>
</feature>
<gene>
    <name evidence="7" type="ORF">IOQ59_18195</name>
</gene>
<sequence>MFEQMENAGLERLHFACDPETGLRAIIAIHSTLRGPAIGGCRFITYQSEADAITDATRLARGMSYKAALSGLPHGGAKAVLIKPSHNFDRKALMESFGRFVQDLGGRYITAMDSGTLTSDMDSIAHTTKWVTCTSQIGDPSPYTAMGVFEGIKAALKHLNGSDSLQGTHVALQGLGHVGYAVAQMLYNDGAHLTVSDIDQVKVLKAVNELGAKAVATDKIYSVEADVFCPCGLGAIINDHSMQQLRCRIVAGSANNQLEREEHGELLRRRNILYAPDYLINAGGLIFVAMQHAGQTDAAISAKVRQVGTSLSQLFQQADQEGRSTHCIANERAETIIARAALHSAA</sequence>
<keyword evidence="3 5" id="KW-0520">NAD</keyword>
<accession>A0A8J7FDQ9</accession>